<dbReference type="Pfam" id="PF00990">
    <property type="entry name" value="GGDEF"/>
    <property type="match status" value="1"/>
</dbReference>
<dbReference type="InterPro" id="IPR001633">
    <property type="entry name" value="EAL_dom"/>
</dbReference>
<feature type="transmembrane region" description="Helical" evidence="2">
    <location>
        <begin position="15"/>
        <end position="38"/>
    </location>
</feature>
<dbReference type="SMART" id="SM00267">
    <property type="entry name" value="GGDEF"/>
    <property type="match status" value="1"/>
</dbReference>
<dbReference type="CDD" id="cd01949">
    <property type="entry name" value="GGDEF"/>
    <property type="match status" value="1"/>
</dbReference>
<evidence type="ECO:0000313" key="7">
    <source>
        <dbReference type="Proteomes" id="UP000654004"/>
    </source>
</evidence>
<feature type="coiled-coil region" evidence="1">
    <location>
        <begin position="83"/>
        <end position="110"/>
    </location>
</feature>
<gene>
    <name evidence="6" type="ORF">GCM10009410_03980</name>
</gene>
<keyword evidence="2" id="KW-1133">Transmembrane helix</keyword>
<reference evidence="7" key="1">
    <citation type="journal article" date="2019" name="Int. J. Syst. Evol. Microbiol.">
        <title>The Global Catalogue of Microorganisms (GCM) 10K type strain sequencing project: providing services to taxonomists for standard genome sequencing and annotation.</title>
        <authorList>
            <consortium name="The Broad Institute Genomics Platform"/>
            <consortium name="The Broad Institute Genome Sequencing Center for Infectious Disease"/>
            <person name="Wu L."/>
            <person name="Ma J."/>
        </authorList>
    </citation>
    <scope>NUCLEOTIDE SEQUENCE [LARGE SCALE GENOMIC DNA]</scope>
    <source>
        <strain evidence="7">JCM 32305</strain>
    </source>
</reference>
<dbReference type="Gene3D" id="3.20.20.450">
    <property type="entry name" value="EAL domain"/>
    <property type="match status" value="1"/>
</dbReference>
<dbReference type="PROSITE" id="PS50112">
    <property type="entry name" value="PAS"/>
    <property type="match status" value="1"/>
</dbReference>
<protein>
    <recommendedName>
        <fullName evidence="8">Diguanylate cyclase/phosphodiesterase with PAS/PAC sensor(S)</fullName>
    </recommendedName>
</protein>
<dbReference type="Pfam" id="PF00563">
    <property type="entry name" value="EAL"/>
    <property type="match status" value="1"/>
</dbReference>
<keyword evidence="7" id="KW-1185">Reference proteome</keyword>
<dbReference type="CDD" id="cd01948">
    <property type="entry name" value="EAL"/>
    <property type="match status" value="1"/>
</dbReference>
<feature type="domain" description="GGDEF" evidence="5">
    <location>
        <begin position="463"/>
        <end position="594"/>
    </location>
</feature>
<evidence type="ECO:0000313" key="6">
    <source>
        <dbReference type="EMBL" id="GGP75143.1"/>
    </source>
</evidence>
<feature type="domain" description="EAL" evidence="4">
    <location>
        <begin position="603"/>
        <end position="857"/>
    </location>
</feature>
<dbReference type="PANTHER" id="PTHR44757">
    <property type="entry name" value="DIGUANYLATE CYCLASE DGCP"/>
    <property type="match status" value="1"/>
</dbReference>
<dbReference type="CDD" id="cd12915">
    <property type="entry name" value="PDC2_DGC_like"/>
    <property type="match status" value="1"/>
</dbReference>
<dbReference type="PROSITE" id="PS50887">
    <property type="entry name" value="GGDEF"/>
    <property type="match status" value="1"/>
</dbReference>
<dbReference type="InterPro" id="IPR035919">
    <property type="entry name" value="EAL_sf"/>
</dbReference>
<evidence type="ECO:0000259" key="5">
    <source>
        <dbReference type="PROSITE" id="PS50887"/>
    </source>
</evidence>
<keyword evidence="2" id="KW-0812">Transmembrane</keyword>
<dbReference type="Gene3D" id="3.30.70.270">
    <property type="match status" value="1"/>
</dbReference>
<dbReference type="RefSeq" id="WP_188952832.1">
    <property type="nucleotide sequence ID" value="NZ_BMQW01000001.1"/>
</dbReference>
<dbReference type="PANTHER" id="PTHR44757:SF2">
    <property type="entry name" value="BIOFILM ARCHITECTURE MAINTENANCE PROTEIN MBAA"/>
    <property type="match status" value="1"/>
</dbReference>
<dbReference type="InterPro" id="IPR029787">
    <property type="entry name" value="Nucleotide_cyclase"/>
</dbReference>
<dbReference type="SUPFAM" id="SSF55785">
    <property type="entry name" value="PYP-like sensor domain (PAS domain)"/>
    <property type="match status" value="1"/>
</dbReference>
<evidence type="ECO:0000256" key="2">
    <source>
        <dbReference type="SAM" id="Phobius"/>
    </source>
</evidence>
<comment type="caution">
    <text evidence="6">The sequence shown here is derived from an EMBL/GenBank/DDBJ whole genome shotgun (WGS) entry which is preliminary data.</text>
</comment>
<dbReference type="Gene3D" id="3.30.450.20">
    <property type="entry name" value="PAS domain"/>
    <property type="match status" value="1"/>
</dbReference>
<name>A0ABQ2QCI0_9GAMM</name>
<dbReference type="EMBL" id="BMQW01000001">
    <property type="protein sequence ID" value="GGP75143.1"/>
    <property type="molecule type" value="Genomic_DNA"/>
</dbReference>
<dbReference type="InterPro" id="IPR052155">
    <property type="entry name" value="Biofilm_reg_signaling"/>
</dbReference>
<evidence type="ECO:0000256" key="1">
    <source>
        <dbReference type="SAM" id="Coils"/>
    </source>
</evidence>
<dbReference type="SUPFAM" id="SSF141868">
    <property type="entry name" value="EAL domain-like"/>
    <property type="match status" value="1"/>
</dbReference>
<dbReference type="Proteomes" id="UP000654004">
    <property type="component" value="Unassembled WGS sequence"/>
</dbReference>
<feature type="transmembrane region" description="Helical" evidence="2">
    <location>
        <begin position="268"/>
        <end position="286"/>
    </location>
</feature>
<dbReference type="NCBIfam" id="TIGR00254">
    <property type="entry name" value="GGDEF"/>
    <property type="match status" value="1"/>
</dbReference>
<dbReference type="InterPro" id="IPR043128">
    <property type="entry name" value="Rev_trsase/Diguanyl_cyclase"/>
</dbReference>
<evidence type="ECO:0000259" key="4">
    <source>
        <dbReference type="PROSITE" id="PS50883"/>
    </source>
</evidence>
<accession>A0ABQ2QCI0</accession>
<evidence type="ECO:0000259" key="3">
    <source>
        <dbReference type="PROSITE" id="PS50112"/>
    </source>
</evidence>
<evidence type="ECO:0008006" key="8">
    <source>
        <dbReference type="Google" id="ProtNLM"/>
    </source>
</evidence>
<sequence length="857" mass="97256">MKVKSYLVNLKLNPVIVDIILCFSVTLLFSIYIAITYIQKYQQASTNLQSINLTLESRLNYELLKPIQNQLNTLSLMIDPYLIDDLPKEKENIEKNIEDLKKHFDKLSRIKIIDKYDAPLIAKSVDKMRLNEIIFKSTKDNILVLAVPLFNSKSEHKGWISTSVSLKTIQILFSEVELGNAGVLALRLINPSAMIVQQPQLSTLPSYFEPDVIDKQLEEGSNEGVQFMFSEENRESRLYGYKRVGLYPLVLVTGFATKDLMAEWYLNSQLTGVLCFFICIIFILIHRLSNLFYDGKCSTEAYESKEEYIRLLLNSVGHPIFGVNLRGECTFHNKSCAQLLGCDNNIDLTSNPLNIHFIDVNGSQTDILSKLLCHIRKNLNFHCEDNFITDTLNKKTPVEIRAYPNVKNKKLIGAVVTLQDISERKYQEKQIRYMAYHDALTGLPNRWLLRDNFDQLIADKKGENVFLLYLDLDHFKTINDSLGHYAGDSVLHVIAKRLLSFKTKSCILSRLGGDEYLMLVSCSHKQLKRLLSDMIAEIQQPIQLESQQISVTSSIGISTYIQHGTDFESLLKASDMALYKAKEDGRNTYRFYHNSMGKQGLRLLMIQTELREAISKNQLFIQYQPQLDLKTGKLIGVEALLRWNHPKEGLISPAEFIPAAESNGMIIPISNWLLQEVCKQAMQWKQQGVANLVVAVNCSAVQFRQGDLVAEVRQALESSGLPAHELELELTESMLLQDSERVMKIMAQLKTLGIKFSIDDFGTGYSNMAYLKRFAVDKLKIDQSFVKGIANNPNDKAIVQSIIALAHSFNLKAIAEGVEDCASASILSANQCDEAQGYLYSKPLYATEFLQWFNGYN</sequence>
<feature type="domain" description="PAS" evidence="3">
    <location>
        <begin position="305"/>
        <end position="341"/>
    </location>
</feature>
<dbReference type="InterPro" id="IPR035965">
    <property type="entry name" value="PAS-like_dom_sf"/>
</dbReference>
<dbReference type="PROSITE" id="PS50883">
    <property type="entry name" value="EAL"/>
    <property type="match status" value="1"/>
</dbReference>
<dbReference type="SMART" id="SM00052">
    <property type="entry name" value="EAL"/>
    <property type="match status" value="1"/>
</dbReference>
<proteinExistence type="predicted"/>
<dbReference type="InterPro" id="IPR000014">
    <property type="entry name" value="PAS"/>
</dbReference>
<keyword evidence="2" id="KW-0472">Membrane</keyword>
<dbReference type="SUPFAM" id="SSF55073">
    <property type="entry name" value="Nucleotide cyclase"/>
    <property type="match status" value="1"/>
</dbReference>
<dbReference type="InterPro" id="IPR000160">
    <property type="entry name" value="GGDEF_dom"/>
</dbReference>
<organism evidence="6 7">
    <name type="scientific">Shewanella ulleungensis</name>
    <dbReference type="NCBI Taxonomy" id="2282699"/>
    <lineage>
        <taxon>Bacteria</taxon>
        <taxon>Pseudomonadati</taxon>
        <taxon>Pseudomonadota</taxon>
        <taxon>Gammaproteobacteria</taxon>
        <taxon>Alteromonadales</taxon>
        <taxon>Shewanellaceae</taxon>
        <taxon>Shewanella</taxon>
    </lineage>
</organism>
<keyword evidence="1" id="KW-0175">Coiled coil</keyword>